<dbReference type="CDD" id="cd02696">
    <property type="entry name" value="MurNAc-LAA"/>
    <property type="match status" value="1"/>
</dbReference>
<dbReference type="Pfam" id="PF01520">
    <property type="entry name" value="Amidase_3"/>
    <property type="match status" value="1"/>
</dbReference>
<evidence type="ECO:0000256" key="3">
    <source>
        <dbReference type="ARBA" id="ARBA00022801"/>
    </source>
</evidence>
<evidence type="ECO:0000256" key="2">
    <source>
        <dbReference type="ARBA" id="ARBA00011901"/>
    </source>
</evidence>
<dbReference type="SUPFAM" id="SSF53187">
    <property type="entry name" value="Zn-dependent exopeptidases"/>
    <property type="match status" value="1"/>
</dbReference>
<dbReference type="InterPro" id="IPR050695">
    <property type="entry name" value="N-acetylmuramoyl_amidase_3"/>
</dbReference>
<evidence type="ECO:0000313" key="6">
    <source>
        <dbReference type="Proteomes" id="UP001194714"/>
    </source>
</evidence>
<evidence type="ECO:0000259" key="4">
    <source>
        <dbReference type="SMART" id="SM00646"/>
    </source>
</evidence>
<feature type="domain" description="MurNAc-LAA" evidence="4">
    <location>
        <begin position="70"/>
        <end position="185"/>
    </location>
</feature>
<dbReference type="Proteomes" id="UP001194714">
    <property type="component" value="Unassembled WGS sequence"/>
</dbReference>
<dbReference type="SMART" id="SM00646">
    <property type="entry name" value="Ami_3"/>
    <property type="match status" value="1"/>
</dbReference>
<evidence type="ECO:0000313" key="5">
    <source>
        <dbReference type="EMBL" id="MBF5059800.1"/>
    </source>
</evidence>
<dbReference type="EC" id="3.5.1.28" evidence="2"/>
<dbReference type="EMBL" id="JAAEJV010000041">
    <property type="protein sequence ID" value="MBF5059800.1"/>
    <property type="molecule type" value="Genomic_DNA"/>
</dbReference>
<sequence length="190" mass="21185">MLYAAAPPKQLIVIDPGHGGFDIGAQVQTLKEKALALKTATLVKEYLHKKGYRVILTRSRDVFISLKKRTTIANDTKSKLFVSIHFNSFRGQKPHGIEIYYYNKGSKWRQNASKKLAQLVLNGMITATGAHSRGVKQGNFHVIRETQMPAILIEGGFMTNPGEHAKLRSQAYLDKMALSIANGIDKYLKS</sequence>
<dbReference type="PANTHER" id="PTHR30404:SF0">
    <property type="entry name" value="N-ACETYLMURAMOYL-L-ALANINE AMIDASE AMIC"/>
    <property type="match status" value="1"/>
</dbReference>
<keyword evidence="3" id="KW-0378">Hydrolase</keyword>
<protein>
    <recommendedName>
        <fullName evidence="2">N-acetylmuramoyl-L-alanine amidase</fullName>
        <ecNumber evidence="2">3.5.1.28</ecNumber>
    </recommendedName>
</protein>
<evidence type="ECO:0000256" key="1">
    <source>
        <dbReference type="ARBA" id="ARBA00001561"/>
    </source>
</evidence>
<keyword evidence="6" id="KW-1185">Reference proteome</keyword>
<accession>A0ABS0B2L4</accession>
<organism evidence="5 6">
    <name type="scientific">Candidatus Neptunichlamydia vexilliferae</name>
    <dbReference type="NCBI Taxonomy" id="1651774"/>
    <lineage>
        <taxon>Bacteria</taxon>
        <taxon>Pseudomonadati</taxon>
        <taxon>Chlamydiota</taxon>
        <taxon>Chlamydiia</taxon>
        <taxon>Parachlamydiales</taxon>
        <taxon>Simkaniaceae</taxon>
        <taxon>Candidatus Neptunichlamydia</taxon>
    </lineage>
</organism>
<dbReference type="PANTHER" id="PTHR30404">
    <property type="entry name" value="N-ACETYLMURAMOYL-L-ALANINE AMIDASE"/>
    <property type="match status" value="1"/>
</dbReference>
<dbReference type="InterPro" id="IPR002508">
    <property type="entry name" value="MurNAc-LAA_cat"/>
</dbReference>
<comment type="caution">
    <text evidence="5">The sequence shown here is derived from an EMBL/GenBank/DDBJ whole genome shotgun (WGS) entry which is preliminary data.</text>
</comment>
<gene>
    <name evidence="5" type="ORF">NEPTK9_001318</name>
</gene>
<reference evidence="5 6" key="1">
    <citation type="submission" date="2020-01" db="EMBL/GenBank/DDBJ databases">
        <title>Draft genome sequence of Cand. Neptunochlamydia vexilliferae K9.</title>
        <authorList>
            <person name="Schulz F."/>
            <person name="Koestlbacher S."/>
            <person name="Wascher F."/>
            <person name="Pizzetti I."/>
            <person name="Horn M."/>
        </authorList>
    </citation>
    <scope>NUCLEOTIDE SEQUENCE [LARGE SCALE GENOMIC DNA]</scope>
    <source>
        <strain evidence="5 6">K9</strain>
    </source>
</reference>
<comment type="catalytic activity">
    <reaction evidence="1">
        <text>Hydrolyzes the link between N-acetylmuramoyl residues and L-amino acid residues in certain cell-wall glycopeptides.</text>
        <dbReference type="EC" id="3.5.1.28"/>
    </reaction>
</comment>
<dbReference type="Gene3D" id="3.40.630.40">
    <property type="entry name" value="Zn-dependent exopeptidases"/>
    <property type="match status" value="1"/>
</dbReference>
<proteinExistence type="predicted"/>
<name>A0ABS0B2L4_9BACT</name>